<feature type="transmembrane region" description="Helical" evidence="1">
    <location>
        <begin position="97"/>
        <end position="116"/>
    </location>
</feature>
<keyword evidence="1" id="KW-0812">Transmembrane</keyword>
<evidence type="ECO:0000313" key="4">
    <source>
        <dbReference type="Proteomes" id="UP000199413"/>
    </source>
</evidence>
<dbReference type="SUPFAM" id="SSF48317">
    <property type="entry name" value="Acid phosphatase/Vanadium-dependent haloperoxidase"/>
    <property type="match status" value="1"/>
</dbReference>
<dbReference type="Gene3D" id="1.20.144.10">
    <property type="entry name" value="Phosphatidic acid phosphatase type 2/haloperoxidase"/>
    <property type="match status" value="1"/>
</dbReference>
<dbReference type="STRING" id="568872.GA0070624_3215"/>
<dbReference type="InterPro" id="IPR000326">
    <property type="entry name" value="PAP2/HPO"/>
</dbReference>
<feature type="domain" description="Phosphatidic acid phosphatase type 2/haloperoxidase" evidence="2">
    <location>
        <begin position="146"/>
        <end position="211"/>
    </location>
</feature>
<proteinExistence type="predicted"/>
<dbReference type="Pfam" id="PF01569">
    <property type="entry name" value="PAP2"/>
    <property type="match status" value="1"/>
</dbReference>
<dbReference type="Proteomes" id="UP000199413">
    <property type="component" value="Unassembled WGS sequence"/>
</dbReference>
<reference evidence="4" key="1">
    <citation type="submission" date="2016-06" db="EMBL/GenBank/DDBJ databases">
        <authorList>
            <person name="Varghese N."/>
            <person name="Submissions Spin"/>
        </authorList>
    </citation>
    <scope>NUCLEOTIDE SEQUENCE [LARGE SCALE GENOMIC DNA]</scope>
    <source>
        <strain evidence="4">DSM 45431</strain>
    </source>
</reference>
<evidence type="ECO:0000313" key="3">
    <source>
        <dbReference type="EMBL" id="SCL25989.1"/>
    </source>
</evidence>
<organism evidence="3 4">
    <name type="scientific">Micromonospora rhizosphaerae</name>
    <dbReference type="NCBI Taxonomy" id="568872"/>
    <lineage>
        <taxon>Bacteria</taxon>
        <taxon>Bacillati</taxon>
        <taxon>Actinomycetota</taxon>
        <taxon>Actinomycetes</taxon>
        <taxon>Micromonosporales</taxon>
        <taxon>Micromonosporaceae</taxon>
        <taxon>Micromonospora</taxon>
    </lineage>
</organism>
<dbReference type="InterPro" id="IPR036938">
    <property type="entry name" value="PAP2/HPO_sf"/>
</dbReference>
<feature type="transmembrane region" description="Helical" evidence="1">
    <location>
        <begin position="192"/>
        <end position="211"/>
    </location>
</feature>
<name>A0A1C6S957_9ACTN</name>
<evidence type="ECO:0000259" key="2">
    <source>
        <dbReference type="Pfam" id="PF01569"/>
    </source>
</evidence>
<protein>
    <submittedName>
        <fullName evidence="3">PAP2 superfamily protein</fullName>
    </submittedName>
</protein>
<keyword evidence="4" id="KW-1185">Reference proteome</keyword>
<keyword evidence="1" id="KW-0472">Membrane</keyword>
<sequence>MDRSAAGTSATTVPDGGVHPARTSVAGRLARVVTEALAPAVLVAGISLAVAWHSRSMGWGIVAALFASGIPLSYIVRGVRKGHYRDHHVSIRERRPAVILFAAASVGVGLALMILLRAPRELVALVVAMLAGLALTLVVTKLWGKVSFHTAVASGTATTLVLVFGPWLHLAWLVVGLIAWSRVRLREHTVTQTVIGAVLGAAAAGVVFPIVR</sequence>
<evidence type="ECO:0000256" key="1">
    <source>
        <dbReference type="SAM" id="Phobius"/>
    </source>
</evidence>
<feature type="transmembrane region" description="Helical" evidence="1">
    <location>
        <begin position="156"/>
        <end position="180"/>
    </location>
</feature>
<feature type="transmembrane region" description="Helical" evidence="1">
    <location>
        <begin position="122"/>
        <end position="144"/>
    </location>
</feature>
<feature type="transmembrane region" description="Helical" evidence="1">
    <location>
        <begin position="32"/>
        <end position="52"/>
    </location>
</feature>
<dbReference type="EMBL" id="FMHV01000002">
    <property type="protein sequence ID" value="SCL25989.1"/>
    <property type="molecule type" value="Genomic_DNA"/>
</dbReference>
<keyword evidence="1" id="KW-1133">Transmembrane helix</keyword>
<dbReference type="AlphaFoldDB" id="A0A1C6S957"/>
<gene>
    <name evidence="3" type="ORF">GA0070624_3215</name>
</gene>
<feature type="transmembrane region" description="Helical" evidence="1">
    <location>
        <begin position="58"/>
        <end position="76"/>
    </location>
</feature>
<accession>A0A1C6S957</accession>